<reference evidence="4" key="1">
    <citation type="submission" date="2016-04" db="UniProtKB">
        <authorList>
            <consortium name="WormBaseParasite"/>
        </authorList>
    </citation>
    <scope>IDENTIFICATION</scope>
</reference>
<keyword evidence="3" id="KW-0560">Oxidoreductase</keyword>
<name>A0A158PJC5_ANGCS</name>
<dbReference type="OMA" id="SGANCHP"/>
<protein>
    <submittedName>
        <fullName evidence="4">NAD(P)-binding protein</fullName>
    </submittedName>
</protein>
<dbReference type="Pfam" id="PF00106">
    <property type="entry name" value="adh_short"/>
    <property type="match status" value="1"/>
</dbReference>
<dbReference type="AlphaFoldDB" id="A0A158PJC5"/>
<dbReference type="InterPro" id="IPR002347">
    <property type="entry name" value="SDR_fam"/>
</dbReference>
<sequence>LRVSSIRARVIAIEYLQAIPDVDLTSQTILITGTTTGIGTETARALALRGAHIIMANRNIVQAEALKNRLLAEKPDAKIDLIVCDLSSLQSVQAAANEYKEKQWSLHALVLNAGIFSPTQKMTIDGLEMTFGVNHVAHQYLVRELLPLLRQSSGRIVVVSSHSHNHTGVSENLHLLSGFKLFVELYAYSKLCNVLMAMKLHRDENKYGISVYVLHPGSMIGTGLFRPKTGISLPFTKSLEQGAATTVYCAASPEVANVSGKYWESCWDDEKNLDVQLARDEELQDALWEKTNKLLDSFELSREPIKTVTDSEN</sequence>
<dbReference type="Gene3D" id="3.40.50.720">
    <property type="entry name" value="NAD(P)-binding Rossmann-like Domain"/>
    <property type="match status" value="1"/>
</dbReference>
<accession>A0A158PJC5</accession>
<dbReference type="InterPro" id="IPR036291">
    <property type="entry name" value="NAD(P)-bd_dom_sf"/>
</dbReference>
<evidence type="ECO:0000256" key="2">
    <source>
        <dbReference type="ARBA" id="ARBA00022857"/>
    </source>
</evidence>
<keyword evidence="2" id="KW-0521">NADP</keyword>
<evidence type="ECO:0000256" key="3">
    <source>
        <dbReference type="ARBA" id="ARBA00023002"/>
    </source>
</evidence>
<dbReference type="PRINTS" id="PR00081">
    <property type="entry name" value="GDHRDH"/>
</dbReference>
<dbReference type="PANTHER" id="PTHR24320:SF282">
    <property type="entry name" value="WW DOMAIN-CONTAINING OXIDOREDUCTASE"/>
    <property type="match status" value="1"/>
</dbReference>
<proteinExistence type="inferred from homology"/>
<comment type="similarity">
    <text evidence="1">Belongs to the short-chain dehydrogenases/reductases (SDR) family.</text>
</comment>
<evidence type="ECO:0000313" key="4">
    <source>
        <dbReference type="WBParaSite" id="ACOC_0000861101-mRNA-1"/>
    </source>
</evidence>
<dbReference type="GO" id="GO:0016491">
    <property type="term" value="F:oxidoreductase activity"/>
    <property type="evidence" value="ECO:0007669"/>
    <property type="project" value="UniProtKB-KW"/>
</dbReference>
<evidence type="ECO:0000256" key="1">
    <source>
        <dbReference type="ARBA" id="ARBA00006484"/>
    </source>
</evidence>
<dbReference type="SUPFAM" id="SSF51735">
    <property type="entry name" value="NAD(P)-binding Rossmann-fold domains"/>
    <property type="match status" value="1"/>
</dbReference>
<dbReference type="PANTHER" id="PTHR24320">
    <property type="entry name" value="RETINOL DEHYDROGENASE"/>
    <property type="match status" value="1"/>
</dbReference>
<organism evidence="4">
    <name type="scientific">Angiostrongylus costaricensis</name>
    <name type="common">Nematode worm</name>
    <dbReference type="NCBI Taxonomy" id="334426"/>
    <lineage>
        <taxon>Eukaryota</taxon>
        <taxon>Metazoa</taxon>
        <taxon>Ecdysozoa</taxon>
        <taxon>Nematoda</taxon>
        <taxon>Chromadorea</taxon>
        <taxon>Rhabditida</taxon>
        <taxon>Rhabditina</taxon>
        <taxon>Rhabditomorpha</taxon>
        <taxon>Strongyloidea</taxon>
        <taxon>Metastrongylidae</taxon>
        <taxon>Angiostrongylus</taxon>
    </lineage>
</organism>
<dbReference type="WBParaSite" id="ACOC_0000861101-mRNA-1">
    <property type="protein sequence ID" value="ACOC_0000861101-mRNA-1"/>
    <property type="gene ID" value="ACOC_0000861101"/>
</dbReference>